<keyword evidence="1" id="KW-1133">Transmembrane helix</keyword>
<feature type="transmembrane region" description="Helical" evidence="1">
    <location>
        <begin position="178"/>
        <end position="195"/>
    </location>
</feature>
<dbReference type="AlphaFoldDB" id="A0AAD5Q5E3"/>
<dbReference type="PROSITE" id="PS51257">
    <property type="entry name" value="PROKAR_LIPOPROTEIN"/>
    <property type="match status" value="1"/>
</dbReference>
<protein>
    <submittedName>
        <fullName evidence="2">Uncharacterized protein</fullName>
    </submittedName>
</protein>
<feature type="transmembrane region" description="Helical" evidence="1">
    <location>
        <begin position="253"/>
        <end position="276"/>
    </location>
</feature>
<dbReference type="EMBL" id="JAKCXM010000392">
    <property type="protein sequence ID" value="KAJ0394672.1"/>
    <property type="molecule type" value="Genomic_DNA"/>
</dbReference>
<comment type="caution">
    <text evidence="2">The sequence shown here is derived from an EMBL/GenBank/DDBJ whole genome shotgun (WGS) entry which is preliminary data.</text>
</comment>
<gene>
    <name evidence="2" type="ORF">P43SY_004155</name>
</gene>
<name>A0AAD5Q5E3_PYTIN</name>
<accession>A0AAD5Q5E3</accession>
<feature type="transmembrane region" description="Helical" evidence="1">
    <location>
        <begin position="146"/>
        <end position="166"/>
    </location>
</feature>
<sequence>MAAQRWPEQFALGISAAVTGCVRALTEPVLRAAFIKSAVQLLLWSLGLIALVHLVVLPLEWTLSWLLPQAWIDASLRALRLALTSGIPFMLVTTCRYVQVELFETAFFAGLAQRDAALAAKIRSREAIYWDWEYVRHAAVVAGQQLLFGLVFVLISPVFGALIPLARFGYKIRRMERLFWVPIFLGFCLPSTRPMSLRAVQTWVNARELSRELYDPVIARLKSVDAGQQAPSSAWHTHRSDAARLGFSMVASALLQVPVVGPLTWFVVFVAAGLHAPELVNLSAFKLLQD</sequence>
<evidence type="ECO:0000313" key="2">
    <source>
        <dbReference type="EMBL" id="KAJ0394672.1"/>
    </source>
</evidence>
<reference evidence="2" key="1">
    <citation type="submission" date="2021-12" db="EMBL/GenBank/DDBJ databases">
        <title>Prjna785345.</title>
        <authorList>
            <person name="Rujirawat T."/>
            <person name="Krajaejun T."/>
        </authorList>
    </citation>
    <scope>NUCLEOTIDE SEQUENCE</scope>
    <source>
        <strain evidence="2">Pi057C3</strain>
    </source>
</reference>
<evidence type="ECO:0000256" key="1">
    <source>
        <dbReference type="SAM" id="Phobius"/>
    </source>
</evidence>
<organism evidence="2 3">
    <name type="scientific">Pythium insidiosum</name>
    <name type="common">Pythiosis disease agent</name>
    <dbReference type="NCBI Taxonomy" id="114742"/>
    <lineage>
        <taxon>Eukaryota</taxon>
        <taxon>Sar</taxon>
        <taxon>Stramenopiles</taxon>
        <taxon>Oomycota</taxon>
        <taxon>Peronosporomycetes</taxon>
        <taxon>Pythiales</taxon>
        <taxon>Pythiaceae</taxon>
        <taxon>Pythium</taxon>
    </lineage>
</organism>
<keyword evidence="1" id="KW-0472">Membrane</keyword>
<keyword evidence="3" id="KW-1185">Reference proteome</keyword>
<keyword evidence="1" id="KW-0812">Transmembrane</keyword>
<feature type="transmembrane region" description="Helical" evidence="1">
    <location>
        <begin position="79"/>
        <end position="99"/>
    </location>
</feature>
<proteinExistence type="predicted"/>
<dbReference type="Proteomes" id="UP001209570">
    <property type="component" value="Unassembled WGS sequence"/>
</dbReference>
<evidence type="ECO:0000313" key="3">
    <source>
        <dbReference type="Proteomes" id="UP001209570"/>
    </source>
</evidence>
<feature type="transmembrane region" description="Helical" evidence="1">
    <location>
        <begin position="42"/>
        <end position="67"/>
    </location>
</feature>